<evidence type="ECO:0000313" key="1">
    <source>
        <dbReference type="EMBL" id="CAI9741598.1"/>
    </source>
</evidence>
<reference evidence="1" key="1">
    <citation type="submission" date="2023-08" db="EMBL/GenBank/DDBJ databases">
        <authorList>
            <person name="Alioto T."/>
            <person name="Alioto T."/>
            <person name="Gomez Garrido J."/>
        </authorList>
    </citation>
    <scope>NUCLEOTIDE SEQUENCE</scope>
</reference>
<proteinExistence type="predicted"/>
<accession>A0AA36BWN9</accession>
<dbReference type="AlphaFoldDB" id="A0AA36BWN9"/>
<gene>
    <name evidence="1" type="ORF">OCTVUL_1B001000</name>
</gene>
<evidence type="ECO:0000313" key="2">
    <source>
        <dbReference type="Proteomes" id="UP001162480"/>
    </source>
</evidence>
<sequence length="87" mass="9844">MAAASQVSRKIALHVSNSGVIPKLFSSPDEFPHSEKSAAGCGRAFTSLLNTESSKDIHESLLIHWIEDDLKEFYMNYTIFRTKYCEF</sequence>
<organism evidence="1 2">
    <name type="scientific">Octopus vulgaris</name>
    <name type="common">Common octopus</name>
    <dbReference type="NCBI Taxonomy" id="6645"/>
    <lineage>
        <taxon>Eukaryota</taxon>
        <taxon>Metazoa</taxon>
        <taxon>Spiralia</taxon>
        <taxon>Lophotrochozoa</taxon>
        <taxon>Mollusca</taxon>
        <taxon>Cephalopoda</taxon>
        <taxon>Coleoidea</taxon>
        <taxon>Octopodiformes</taxon>
        <taxon>Octopoda</taxon>
        <taxon>Incirrata</taxon>
        <taxon>Octopodidae</taxon>
        <taxon>Octopus</taxon>
    </lineage>
</organism>
<keyword evidence="2" id="KW-1185">Reference proteome</keyword>
<protein>
    <submittedName>
        <fullName evidence="1">Uncharacterized protein</fullName>
    </submittedName>
</protein>
<dbReference type="Proteomes" id="UP001162480">
    <property type="component" value="Chromosome 27"/>
</dbReference>
<dbReference type="EMBL" id="OX597840">
    <property type="protein sequence ID" value="CAI9741598.1"/>
    <property type="molecule type" value="Genomic_DNA"/>
</dbReference>
<name>A0AA36BWN9_OCTVU</name>